<feature type="region of interest" description="Disordered" evidence="1">
    <location>
        <begin position="1"/>
        <end position="28"/>
    </location>
</feature>
<dbReference type="AlphaFoldDB" id="A0AB40C521"/>
<sequence length="631" mass="69973">MKSSLKKLRGFGLHKSDPKEKKGHQQPAKLDELVQASLDMQDMRNCYDGLLSAAAATANSAYEFSEALQEMGSCLLEKTSLNDDEESGRVLLMLGKVQFELQKLVDIYRAHVIQTITIPSESLLKELQVVEEMKRQCDDKKETYKSMFAAYREKGRPKSGKGETVSSQQLLAAKEDYDEEATLFIFRLKSLKQGQSRSLLTQAARHHAAQVVFYSRALKSLEVVEPHVKVVSERQHIDYQFSGLEDNDTEDYDDDDYGYDDSDEEELSLDYGQNEHVKDNLPRSNNSMELDHIDPTVSSTAIIERVSQDTLDRSQADFISGGGSRLVSQSAPIFPDKKFDSSEKLKEMRPSSTRKFHTYVLPTPGDTQLAAFTGSNNPVSKAQASLWHSSPLEPNKFGNGIKPPSILKESNLNSGPIKLPPPLSGELSIPQYNLRTASATKKIKRQAFSGPITSKGWSNKPIFSGYNSMSSVEYPGINSSRQNRSPRIRLLCLRKCRRNTSPPPHVSSPRISELHELPRPPVDVVRRNSRPSNFITYSAPLGPRGQEHQAMTKMLPAASQTPTPLPAPPVSMSRSFSIPTSIQRNPAASATKLEISNGLDEIASPPLTPISLPNILPMSTTSESAIQSKKT</sequence>
<dbReference type="SUPFAM" id="SSF103657">
    <property type="entry name" value="BAR/IMD domain-like"/>
    <property type="match status" value="1"/>
</dbReference>
<evidence type="ECO:0000313" key="3">
    <source>
        <dbReference type="RefSeq" id="XP_039133488.1"/>
    </source>
</evidence>
<dbReference type="Gene3D" id="1.20.1270.60">
    <property type="entry name" value="Arfaptin homology (AH) domain/BAR domain"/>
    <property type="match status" value="1"/>
</dbReference>
<name>A0AB40C521_DIOCR</name>
<gene>
    <name evidence="3" type="primary">LOC120270522</name>
</gene>
<evidence type="ECO:0000256" key="1">
    <source>
        <dbReference type="SAM" id="MobiDB-lite"/>
    </source>
</evidence>
<proteinExistence type="predicted"/>
<reference evidence="3" key="1">
    <citation type="submission" date="2025-08" db="UniProtKB">
        <authorList>
            <consortium name="RefSeq"/>
        </authorList>
    </citation>
    <scope>IDENTIFICATION</scope>
</reference>
<evidence type="ECO:0000313" key="2">
    <source>
        <dbReference type="Proteomes" id="UP001515500"/>
    </source>
</evidence>
<accession>A0AB40C521</accession>
<keyword evidence="2" id="KW-1185">Reference proteome</keyword>
<dbReference type="CDD" id="cd07307">
    <property type="entry name" value="BAR"/>
    <property type="match status" value="1"/>
</dbReference>
<feature type="region of interest" description="Disordered" evidence="1">
    <location>
        <begin position="558"/>
        <end position="631"/>
    </location>
</feature>
<feature type="compositionally biased region" description="Polar residues" evidence="1">
    <location>
        <begin position="572"/>
        <end position="588"/>
    </location>
</feature>
<protein>
    <submittedName>
        <fullName evidence="3">LOW QUALITY PROTEIN: uncharacterized protein At2g33490-like</fullName>
    </submittedName>
</protein>
<feature type="compositionally biased region" description="Polar residues" evidence="1">
    <location>
        <begin position="617"/>
        <end position="631"/>
    </location>
</feature>
<dbReference type="GeneID" id="120270522"/>
<dbReference type="InterPro" id="IPR037488">
    <property type="entry name" value="At2g33490-like"/>
</dbReference>
<dbReference type="InterPro" id="IPR027267">
    <property type="entry name" value="AH/BAR_dom_sf"/>
</dbReference>
<organism evidence="2 3">
    <name type="scientific">Dioscorea cayennensis subsp. rotundata</name>
    <name type="common">White Guinea yam</name>
    <name type="synonym">Dioscorea rotundata</name>
    <dbReference type="NCBI Taxonomy" id="55577"/>
    <lineage>
        <taxon>Eukaryota</taxon>
        <taxon>Viridiplantae</taxon>
        <taxon>Streptophyta</taxon>
        <taxon>Embryophyta</taxon>
        <taxon>Tracheophyta</taxon>
        <taxon>Spermatophyta</taxon>
        <taxon>Magnoliopsida</taxon>
        <taxon>Liliopsida</taxon>
        <taxon>Dioscoreales</taxon>
        <taxon>Dioscoreaceae</taxon>
        <taxon>Dioscorea</taxon>
    </lineage>
</organism>
<dbReference type="PANTHER" id="PTHR34119">
    <property type="entry name" value="HYDROXYPROLINE-RICH GLYCOPROTEIN-LIKE"/>
    <property type="match status" value="1"/>
</dbReference>
<dbReference type="Proteomes" id="UP001515500">
    <property type="component" value="Chromosome 10"/>
</dbReference>
<dbReference type="PANTHER" id="PTHR34119:SF1">
    <property type="entry name" value="OS04G0394700 PROTEIN"/>
    <property type="match status" value="1"/>
</dbReference>
<dbReference type="RefSeq" id="XP_039133488.1">
    <property type="nucleotide sequence ID" value="XM_039277554.1"/>
</dbReference>